<feature type="region of interest" description="Disordered" evidence="3">
    <location>
        <begin position="1"/>
        <end position="27"/>
    </location>
</feature>
<evidence type="ECO:0000313" key="6">
    <source>
        <dbReference type="Proteomes" id="UP000187209"/>
    </source>
</evidence>
<protein>
    <recommendedName>
        <fullName evidence="4">RRM domain-containing protein</fullName>
    </recommendedName>
</protein>
<dbReference type="EMBL" id="MPUH01000211">
    <property type="protein sequence ID" value="OMJ86284.1"/>
    <property type="molecule type" value="Genomic_DNA"/>
</dbReference>
<proteinExistence type="predicted"/>
<sequence length="136" mass="15770">MQESQDKSSDSEQKKDQDPAELEEKDKRSIFVGNVDYSASTEEIREIFKECGGIERVTIPIDKHSMQPKGYAYIEFSDPTSVFKAQSLNDKIFKGRKLKVLPKRTNIPGMKKRSMGASFRRGFAYSRRPKRFRGYY</sequence>
<evidence type="ECO:0000256" key="3">
    <source>
        <dbReference type="SAM" id="MobiDB-lite"/>
    </source>
</evidence>
<dbReference type="PANTHER" id="PTHR23236">
    <property type="entry name" value="EUKARYOTIC TRANSLATION INITIATION FACTOR 4B/4H"/>
    <property type="match status" value="1"/>
</dbReference>
<dbReference type="SUPFAM" id="SSF54928">
    <property type="entry name" value="RNA-binding domain, RBD"/>
    <property type="match status" value="1"/>
</dbReference>
<comment type="caution">
    <text evidence="5">The sequence shown here is derived from an EMBL/GenBank/DDBJ whole genome shotgun (WGS) entry which is preliminary data.</text>
</comment>
<dbReference type="Proteomes" id="UP000187209">
    <property type="component" value="Unassembled WGS sequence"/>
</dbReference>
<feature type="domain" description="RRM" evidence="4">
    <location>
        <begin position="28"/>
        <end position="105"/>
    </location>
</feature>
<dbReference type="PROSITE" id="PS50102">
    <property type="entry name" value="RRM"/>
    <property type="match status" value="1"/>
</dbReference>
<dbReference type="PANTHER" id="PTHR23236:SF92">
    <property type="entry name" value="POLYADENYLATE-BINDING PROTEIN 1"/>
    <property type="match status" value="1"/>
</dbReference>
<evidence type="ECO:0000256" key="2">
    <source>
        <dbReference type="PROSITE-ProRule" id="PRU00176"/>
    </source>
</evidence>
<name>A0A1R2CB97_9CILI</name>
<evidence type="ECO:0000256" key="1">
    <source>
        <dbReference type="ARBA" id="ARBA00022884"/>
    </source>
</evidence>
<dbReference type="InterPro" id="IPR000504">
    <property type="entry name" value="RRM_dom"/>
</dbReference>
<dbReference type="InterPro" id="IPR035979">
    <property type="entry name" value="RBD_domain_sf"/>
</dbReference>
<reference evidence="5 6" key="1">
    <citation type="submission" date="2016-11" db="EMBL/GenBank/DDBJ databases">
        <title>The macronuclear genome of Stentor coeruleus: a giant cell with tiny introns.</title>
        <authorList>
            <person name="Slabodnick M."/>
            <person name="Ruby J.G."/>
            <person name="Reiff S.B."/>
            <person name="Swart E.C."/>
            <person name="Gosai S."/>
            <person name="Prabakaran S."/>
            <person name="Witkowska E."/>
            <person name="Larue G.E."/>
            <person name="Fisher S."/>
            <person name="Freeman R.M."/>
            <person name="Gunawardena J."/>
            <person name="Chu W."/>
            <person name="Stover N.A."/>
            <person name="Gregory B.D."/>
            <person name="Nowacki M."/>
            <person name="Derisi J."/>
            <person name="Roy S.W."/>
            <person name="Marshall W.F."/>
            <person name="Sood P."/>
        </authorList>
    </citation>
    <scope>NUCLEOTIDE SEQUENCE [LARGE SCALE GENOMIC DNA]</scope>
    <source>
        <strain evidence="5">WM001</strain>
    </source>
</reference>
<dbReference type="Gene3D" id="3.30.70.330">
    <property type="match status" value="1"/>
</dbReference>
<dbReference type="Pfam" id="PF00076">
    <property type="entry name" value="RRM_1"/>
    <property type="match status" value="1"/>
</dbReference>
<evidence type="ECO:0000313" key="5">
    <source>
        <dbReference type="EMBL" id="OMJ86284.1"/>
    </source>
</evidence>
<dbReference type="InterPro" id="IPR012677">
    <property type="entry name" value="Nucleotide-bd_a/b_plait_sf"/>
</dbReference>
<dbReference type="OrthoDB" id="4726at2759"/>
<organism evidence="5 6">
    <name type="scientific">Stentor coeruleus</name>
    <dbReference type="NCBI Taxonomy" id="5963"/>
    <lineage>
        <taxon>Eukaryota</taxon>
        <taxon>Sar</taxon>
        <taxon>Alveolata</taxon>
        <taxon>Ciliophora</taxon>
        <taxon>Postciliodesmatophora</taxon>
        <taxon>Heterotrichea</taxon>
        <taxon>Heterotrichida</taxon>
        <taxon>Stentoridae</taxon>
        <taxon>Stentor</taxon>
    </lineage>
</organism>
<dbReference type="AlphaFoldDB" id="A0A1R2CB97"/>
<dbReference type="SMART" id="SM00360">
    <property type="entry name" value="RRM"/>
    <property type="match status" value="1"/>
</dbReference>
<keyword evidence="1 2" id="KW-0694">RNA-binding</keyword>
<accession>A0A1R2CB97</accession>
<keyword evidence="6" id="KW-1185">Reference proteome</keyword>
<dbReference type="CDD" id="cd12306">
    <property type="entry name" value="RRM_II_PABPs"/>
    <property type="match status" value="1"/>
</dbReference>
<dbReference type="GO" id="GO:0008143">
    <property type="term" value="F:poly(A) binding"/>
    <property type="evidence" value="ECO:0007669"/>
    <property type="project" value="TreeGrafter"/>
</dbReference>
<evidence type="ECO:0000259" key="4">
    <source>
        <dbReference type="PROSITE" id="PS50102"/>
    </source>
</evidence>
<gene>
    <name evidence="5" type="ORF">SteCoe_12272</name>
</gene>